<protein>
    <submittedName>
        <fullName evidence="1">Uncharacterized protein</fullName>
    </submittedName>
</protein>
<name>A0ABY2AUC4_9FLAO</name>
<accession>A0ABY2AUC4</accession>
<evidence type="ECO:0000313" key="2">
    <source>
        <dbReference type="Proteomes" id="UP000295270"/>
    </source>
</evidence>
<evidence type="ECO:0000313" key="1">
    <source>
        <dbReference type="EMBL" id="TCN53149.1"/>
    </source>
</evidence>
<sequence>MVGDSPALPFIILEISKFDYLTIAQFAHQKFSSLTPSVFKISSGYTFSIFLSLSQMF</sequence>
<reference evidence="1 2" key="1">
    <citation type="journal article" date="2015" name="Stand. Genomic Sci.">
        <title>Genomic Encyclopedia of Bacterial and Archaeal Type Strains, Phase III: the genomes of soil and plant-associated and newly described type strains.</title>
        <authorList>
            <person name="Whitman W.B."/>
            <person name="Woyke T."/>
            <person name="Klenk H.P."/>
            <person name="Zhou Y."/>
            <person name="Lilburn T.G."/>
            <person name="Beck B.J."/>
            <person name="De Vos P."/>
            <person name="Vandamme P."/>
            <person name="Eisen J.A."/>
            <person name="Garrity G."/>
            <person name="Hugenholtz P."/>
            <person name="Kyrpides N.C."/>
        </authorList>
    </citation>
    <scope>NUCLEOTIDE SEQUENCE [LARGE SCALE GENOMIC DNA]</scope>
    <source>
        <strain evidence="1 2">P5626</strain>
    </source>
</reference>
<comment type="caution">
    <text evidence="1">The sequence shown here is derived from an EMBL/GenBank/DDBJ whole genome shotgun (WGS) entry which is preliminary data.</text>
</comment>
<dbReference type="Proteomes" id="UP000295270">
    <property type="component" value="Unassembled WGS sequence"/>
</dbReference>
<proteinExistence type="predicted"/>
<dbReference type="EMBL" id="SLWA01000009">
    <property type="protein sequence ID" value="TCN53149.1"/>
    <property type="molecule type" value="Genomic_DNA"/>
</dbReference>
<gene>
    <name evidence="1" type="ORF">EV142_109132</name>
</gene>
<keyword evidence="2" id="KW-1185">Reference proteome</keyword>
<organism evidence="1 2">
    <name type="scientific">Flavobacterium circumlabens</name>
    <dbReference type="NCBI Taxonomy" id="2133765"/>
    <lineage>
        <taxon>Bacteria</taxon>
        <taxon>Pseudomonadati</taxon>
        <taxon>Bacteroidota</taxon>
        <taxon>Flavobacteriia</taxon>
        <taxon>Flavobacteriales</taxon>
        <taxon>Flavobacteriaceae</taxon>
        <taxon>Flavobacterium</taxon>
    </lineage>
</organism>